<dbReference type="AlphaFoldDB" id="A0ABD0VGT5"/>
<keyword evidence="3" id="KW-1185">Reference proteome</keyword>
<name>A0ABD0VGT5_DENTH</name>
<accession>A0ABD0VGT5</accession>
<dbReference type="EMBL" id="JANQDX010000005">
    <property type="protein sequence ID" value="KAL0924362.1"/>
    <property type="molecule type" value="Genomic_DNA"/>
</dbReference>
<feature type="region of interest" description="Disordered" evidence="1">
    <location>
        <begin position="47"/>
        <end position="68"/>
    </location>
</feature>
<reference evidence="2 3" key="1">
    <citation type="journal article" date="2024" name="Plant Biotechnol. J.">
        <title>Dendrobium thyrsiflorum genome and its molecular insights into genes involved in important horticultural traits.</title>
        <authorList>
            <person name="Chen B."/>
            <person name="Wang J.Y."/>
            <person name="Zheng P.J."/>
            <person name="Li K.L."/>
            <person name="Liang Y.M."/>
            <person name="Chen X.F."/>
            <person name="Zhang C."/>
            <person name="Zhao X."/>
            <person name="He X."/>
            <person name="Zhang G.Q."/>
            <person name="Liu Z.J."/>
            <person name="Xu Q."/>
        </authorList>
    </citation>
    <scope>NUCLEOTIDE SEQUENCE [LARGE SCALE GENOMIC DNA]</scope>
    <source>
        <strain evidence="2">GZMU011</strain>
    </source>
</reference>
<comment type="caution">
    <text evidence="2">The sequence shown here is derived from an EMBL/GenBank/DDBJ whole genome shotgun (WGS) entry which is preliminary data.</text>
</comment>
<evidence type="ECO:0000313" key="3">
    <source>
        <dbReference type="Proteomes" id="UP001552299"/>
    </source>
</evidence>
<proteinExistence type="predicted"/>
<gene>
    <name evidence="2" type="ORF">M5K25_005179</name>
</gene>
<sequence length="91" mass="10654">MMRKLVEMRFKIPPTAPIANPNQYLIGIPLTESKRKEIGREEFDKVSSFHQKPPTMAPIKGGSRFTDRGTTRREFYGWGGRVTNHYMRHFE</sequence>
<evidence type="ECO:0000313" key="2">
    <source>
        <dbReference type="EMBL" id="KAL0924362.1"/>
    </source>
</evidence>
<dbReference type="Proteomes" id="UP001552299">
    <property type="component" value="Unassembled WGS sequence"/>
</dbReference>
<evidence type="ECO:0000256" key="1">
    <source>
        <dbReference type="SAM" id="MobiDB-lite"/>
    </source>
</evidence>
<organism evidence="2 3">
    <name type="scientific">Dendrobium thyrsiflorum</name>
    <name type="common">Pinecone-like raceme dendrobium</name>
    <name type="synonym">Orchid</name>
    <dbReference type="NCBI Taxonomy" id="117978"/>
    <lineage>
        <taxon>Eukaryota</taxon>
        <taxon>Viridiplantae</taxon>
        <taxon>Streptophyta</taxon>
        <taxon>Embryophyta</taxon>
        <taxon>Tracheophyta</taxon>
        <taxon>Spermatophyta</taxon>
        <taxon>Magnoliopsida</taxon>
        <taxon>Liliopsida</taxon>
        <taxon>Asparagales</taxon>
        <taxon>Orchidaceae</taxon>
        <taxon>Epidendroideae</taxon>
        <taxon>Malaxideae</taxon>
        <taxon>Dendrobiinae</taxon>
        <taxon>Dendrobium</taxon>
    </lineage>
</organism>
<protein>
    <submittedName>
        <fullName evidence="2">Uncharacterized protein</fullName>
    </submittedName>
</protein>